<keyword evidence="3" id="KW-1185">Reference proteome</keyword>
<sequence length="99" mass="10914">MYTVVYHGQHTCKDNNGVDSSTDGSETNTQSSSDSRSTISTTCTDPYDHQPSIDDNKLSENLQTWSQRACMSHSTLTPFAPLDLDSWELDALLDLDPGN</sequence>
<gene>
    <name evidence="2" type="ORF">HU200_067027</name>
</gene>
<feature type="compositionally biased region" description="Low complexity" evidence="1">
    <location>
        <begin position="25"/>
        <end position="44"/>
    </location>
</feature>
<evidence type="ECO:0000313" key="3">
    <source>
        <dbReference type="Proteomes" id="UP000636709"/>
    </source>
</evidence>
<dbReference type="Proteomes" id="UP000636709">
    <property type="component" value="Unassembled WGS sequence"/>
</dbReference>
<accession>A0A834ZW89</accession>
<proteinExistence type="predicted"/>
<reference evidence="2" key="1">
    <citation type="submission" date="2020-07" db="EMBL/GenBank/DDBJ databases">
        <title>Genome sequence and genetic diversity analysis of an under-domesticated orphan crop, white fonio (Digitaria exilis).</title>
        <authorList>
            <person name="Bennetzen J.L."/>
            <person name="Chen S."/>
            <person name="Ma X."/>
            <person name="Wang X."/>
            <person name="Yssel A.E.J."/>
            <person name="Chaluvadi S.R."/>
            <person name="Johnson M."/>
            <person name="Gangashetty P."/>
            <person name="Hamidou F."/>
            <person name="Sanogo M.D."/>
            <person name="Zwaenepoel A."/>
            <person name="Wallace J."/>
            <person name="Van De Peer Y."/>
            <person name="Van Deynze A."/>
        </authorList>
    </citation>
    <scope>NUCLEOTIDE SEQUENCE</scope>
    <source>
        <tissue evidence="2">Leaves</tissue>
    </source>
</reference>
<organism evidence="2 3">
    <name type="scientific">Digitaria exilis</name>
    <dbReference type="NCBI Taxonomy" id="1010633"/>
    <lineage>
        <taxon>Eukaryota</taxon>
        <taxon>Viridiplantae</taxon>
        <taxon>Streptophyta</taxon>
        <taxon>Embryophyta</taxon>
        <taxon>Tracheophyta</taxon>
        <taxon>Spermatophyta</taxon>
        <taxon>Magnoliopsida</taxon>
        <taxon>Liliopsida</taxon>
        <taxon>Poales</taxon>
        <taxon>Poaceae</taxon>
        <taxon>PACMAD clade</taxon>
        <taxon>Panicoideae</taxon>
        <taxon>Panicodae</taxon>
        <taxon>Paniceae</taxon>
        <taxon>Anthephorinae</taxon>
        <taxon>Digitaria</taxon>
    </lineage>
</organism>
<comment type="caution">
    <text evidence="2">The sequence shown here is derived from an EMBL/GenBank/DDBJ whole genome shotgun (WGS) entry which is preliminary data.</text>
</comment>
<feature type="compositionally biased region" description="Basic and acidic residues" evidence="1">
    <location>
        <begin position="46"/>
        <end position="56"/>
    </location>
</feature>
<dbReference type="EMBL" id="JACEFO010003244">
    <property type="protein sequence ID" value="KAF8642968.1"/>
    <property type="molecule type" value="Genomic_DNA"/>
</dbReference>
<evidence type="ECO:0000313" key="2">
    <source>
        <dbReference type="EMBL" id="KAF8642968.1"/>
    </source>
</evidence>
<evidence type="ECO:0000256" key="1">
    <source>
        <dbReference type="SAM" id="MobiDB-lite"/>
    </source>
</evidence>
<feature type="region of interest" description="Disordered" evidence="1">
    <location>
        <begin position="11"/>
        <end position="56"/>
    </location>
</feature>
<dbReference type="OrthoDB" id="2021064at2759"/>
<name>A0A834ZW89_9POAL</name>
<dbReference type="AlphaFoldDB" id="A0A834ZW89"/>
<protein>
    <submittedName>
        <fullName evidence="2">Uncharacterized protein</fullName>
    </submittedName>
</protein>